<dbReference type="EMBL" id="CP000812">
    <property type="protein sequence ID" value="ABV32912.1"/>
    <property type="molecule type" value="Genomic_DNA"/>
</dbReference>
<evidence type="ECO:0000313" key="5">
    <source>
        <dbReference type="Proteomes" id="UP000002016"/>
    </source>
</evidence>
<accession>A8F428</accession>
<comment type="similarity">
    <text evidence="1 2">Belongs to the anti-sigma-factor antagonist family.</text>
</comment>
<dbReference type="Pfam" id="PF01740">
    <property type="entry name" value="STAS"/>
    <property type="match status" value="1"/>
</dbReference>
<dbReference type="HOGENOM" id="CLU_115403_7_0_0"/>
<name>A8F428_PSELT</name>
<reference evidence="4 5" key="1">
    <citation type="submission" date="2007-08" db="EMBL/GenBank/DDBJ databases">
        <title>Complete sequence of Thermotoga lettingae TMO.</title>
        <authorList>
            <consortium name="US DOE Joint Genome Institute"/>
            <person name="Copeland A."/>
            <person name="Lucas S."/>
            <person name="Lapidus A."/>
            <person name="Barry K."/>
            <person name="Glavina del Rio T."/>
            <person name="Dalin E."/>
            <person name="Tice H."/>
            <person name="Pitluck S."/>
            <person name="Foster B."/>
            <person name="Bruce D."/>
            <person name="Schmutz J."/>
            <person name="Larimer F."/>
            <person name="Land M."/>
            <person name="Hauser L."/>
            <person name="Kyrpides N."/>
            <person name="Mikhailova N."/>
            <person name="Nelson K."/>
            <person name="Gogarten J.P."/>
            <person name="Noll K."/>
            <person name="Richardson P."/>
        </authorList>
    </citation>
    <scope>NUCLEOTIDE SEQUENCE [LARGE SCALE GENOMIC DNA]</scope>
    <source>
        <strain evidence="5">ATCC BAA-301 / DSM 14385 / NBRC 107922 / TMO</strain>
    </source>
</reference>
<dbReference type="PROSITE" id="PS50801">
    <property type="entry name" value="STAS"/>
    <property type="match status" value="1"/>
</dbReference>
<dbReference type="GO" id="GO:0043856">
    <property type="term" value="F:anti-sigma factor antagonist activity"/>
    <property type="evidence" value="ECO:0007669"/>
    <property type="project" value="InterPro"/>
</dbReference>
<dbReference type="SUPFAM" id="SSF52091">
    <property type="entry name" value="SpoIIaa-like"/>
    <property type="match status" value="1"/>
</dbReference>
<dbReference type="InterPro" id="IPR002645">
    <property type="entry name" value="STAS_dom"/>
</dbReference>
<gene>
    <name evidence="4" type="ordered locus">Tlet_0344</name>
</gene>
<dbReference type="Proteomes" id="UP000002016">
    <property type="component" value="Chromosome"/>
</dbReference>
<dbReference type="Gene3D" id="3.30.750.24">
    <property type="entry name" value="STAS domain"/>
    <property type="match status" value="1"/>
</dbReference>
<dbReference type="eggNOG" id="COG1366">
    <property type="taxonomic scope" value="Bacteria"/>
</dbReference>
<proteinExistence type="inferred from homology"/>
<dbReference type="PANTHER" id="PTHR33495">
    <property type="entry name" value="ANTI-SIGMA FACTOR ANTAGONIST TM_1081-RELATED-RELATED"/>
    <property type="match status" value="1"/>
</dbReference>
<evidence type="ECO:0000256" key="1">
    <source>
        <dbReference type="ARBA" id="ARBA00009013"/>
    </source>
</evidence>
<dbReference type="AlphaFoldDB" id="A8F428"/>
<dbReference type="KEGG" id="tle:Tlet_0344"/>
<dbReference type="CDD" id="cd07043">
    <property type="entry name" value="STAS_anti-anti-sigma_factors"/>
    <property type="match status" value="1"/>
</dbReference>
<dbReference type="NCBIfam" id="TIGR00377">
    <property type="entry name" value="ant_ant_sig"/>
    <property type="match status" value="1"/>
</dbReference>
<protein>
    <recommendedName>
        <fullName evidence="2">Anti-sigma factor antagonist</fullName>
    </recommendedName>
</protein>
<dbReference type="InterPro" id="IPR003658">
    <property type="entry name" value="Anti-sigma_ant"/>
</dbReference>
<dbReference type="InterPro" id="IPR036513">
    <property type="entry name" value="STAS_dom_sf"/>
</dbReference>
<dbReference type="STRING" id="416591.Tlet_0344"/>
<feature type="domain" description="STAS" evidence="3">
    <location>
        <begin position="5"/>
        <end position="115"/>
    </location>
</feature>
<keyword evidence="5" id="KW-1185">Reference proteome</keyword>
<dbReference type="RefSeq" id="WP_012002393.1">
    <property type="nucleotide sequence ID" value="NC_009828.1"/>
</dbReference>
<reference evidence="4 5" key="2">
    <citation type="journal article" date="2009" name="Proc. Natl. Acad. Sci. U.S.A.">
        <title>On the chimeric nature, thermophilic origin, and phylogenetic placement of the Thermotogales.</title>
        <authorList>
            <person name="Zhaxybayeva O."/>
            <person name="Swithers K.S."/>
            <person name="Lapierre P."/>
            <person name="Fournier G.P."/>
            <person name="Bickhart D.M."/>
            <person name="DeBoy R.T."/>
            <person name="Nelson K.E."/>
            <person name="Nesbo C.L."/>
            <person name="Doolittle W.F."/>
            <person name="Gogarten J.P."/>
            <person name="Noll K.M."/>
        </authorList>
    </citation>
    <scope>NUCLEOTIDE SEQUENCE [LARGE SCALE GENOMIC DNA]</scope>
    <source>
        <strain evidence="5">ATCC BAA-301 / DSM 14385 / NBRC 107922 / TMO</strain>
    </source>
</reference>
<dbReference type="PANTHER" id="PTHR33495:SF2">
    <property type="entry name" value="ANTI-SIGMA FACTOR ANTAGONIST TM_1081-RELATED"/>
    <property type="match status" value="1"/>
</dbReference>
<sequence length="121" mass="13615">MDKKELYTATNIKDVWIIRPNGELDMSNSAELKEQIKREFIHQGKVDLIIDLSHVDYMDSSALGVLIGLQKSCRLNGGALILCGLEENLKRIFKMTSLDSVFSIRATVEDALKVFLEGDQN</sequence>
<evidence type="ECO:0000313" key="4">
    <source>
        <dbReference type="EMBL" id="ABV32912.1"/>
    </source>
</evidence>
<evidence type="ECO:0000259" key="3">
    <source>
        <dbReference type="PROSITE" id="PS50801"/>
    </source>
</evidence>
<evidence type="ECO:0000256" key="2">
    <source>
        <dbReference type="RuleBase" id="RU003749"/>
    </source>
</evidence>
<dbReference type="OrthoDB" id="9794628at2"/>
<organism evidence="4 5">
    <name type="scientific">Pseudothermotoga lettingae (strain ATCC BAA-301 / DSM 14385 / NBRC 107922 / TMO)</name>
    <name type="common">Thermotoga lettingae</name>
    <dbReference type="NCBI Taxonomy" id="416591"/>
    <lineage>
        <taxon>Bacteria</taxon>
        <taxon>Thermotogati</taxon>
        <taxon>Thermotogota</taxon>
        <taxon>Thermotogae</taxon>
        <taxon>Thermotogales</taxon>
        <taxon>Thermotogaceae</taxon>
        <taxon>Pseudothermotoga</taxon>
    </lineage>
</organism>